<comment type="caution">
    <text evidence="3">The sequence shown here is derived from an EMBL/GenBank/DDBJ whole genome shotgun (WGS) entry which is preliminary data.</text>
</comment>
<keyword evidence="2" id="KW-0472">Membrane</keyword>
<evidence type="ECO:0000313" key="4">
    <source>
        <dbReference type="Proteomes" id="UP000076863"/>
    </source>
</evidence>
<evidence type="ECO:0000256" key="1">
    <source>
        <dbReference type="SAM" id="MobiDB-lite"/>
    </source>
</evidence>
<feature type="compositionally biased region" description="Low complexity" evidence="1">
    <location>
        <begin position="107"/>
        <end position="128"/>
    </location>
</feature>
<organism evidence="3 4">
    <name type="scientific">Beauveria brongniartii RCEF 3172</name>
    <dbReference type="NCBI Taxonomy" id="1081107"/>
    <lineage>
        <taxon>Eukaryota</taxon>
        <taxon>Fungi</taxon>
        <taxon>Dikarya</taxon>
        <taxon>Ascomycota</taxon>
        <taxon>Pezizomycotina</taxon>
        <taxon>Sordariomycetes</taxon>
        <taxon>Hypocreomycetidae</taxon>
        <taxon>Hypocreales</taxon>
        <taxon>Cordycipitaceae</taxon>
        <taxon>Beauveria</taxon>
        <taxon>Beauveria brongniartii</taxon>
    </lineage>
</organism>
<feature type="compositionally biased region" description="Low complexity" evidence="1">
    <location>
        <begin position="86"/>
        <end position="98"/>
    </location>
</feature>
<dbReference type="Proteomes" id="UP000076863">
    <property type="component" value="Unassembled WGS sequence"/>
</dbReference>
<evidence type="ECO:0000256" key="2">
    <source>
        <dbReference type="SAM" id="Phobius"/>
    </source>
</evidence>
<protein>
    <submittedName>
        <fullName evidence="3">Uncharacterized protein</fullName>
    </submittedName>
</protein>
<keyword evidence="2" id="KW-1133">Transmembrane helix</keyword>
<evidence type="ECO:0000313" key="3">
    <source>
        <dbReference type="EMBL" id="OAA48856.1"/>
    </source>
</evidence>
<proteinExistence type="predicted"/>
<feature type="transmembrane region" description="Helical" evidence="2">
    <location>
        <begin position="47"/>
        <end position="69"/>
    </location>
</feature>
<dbReference type="AlphaFoldDB" id="A0A167IAJ2"/>
<reference evidence="3 4" key="1">
    <citation type="journal article" date="2016" name="Genome Biol. Evol.">
        <title>Divergent and convergent evolution of fungal pathogenicity.</title>
        <authorList>
            <person name="Shang Y."/>
            <person name="Xiao G."/>
            <person name="Zheng P."/>
            <person name="Cen K."/>
            <person name="Zhan S."/>
            <person name="Wang C."/>
        </authorList>
    </citation>
    <scope>NUCLEOTIDE SEQUENCE [LARGE SCALE GENOMIC DNA]</scope>
    <source>
        <strain evidence="3 4">RCEF 3172</strain>
    </source>
</reference>
<dbReference type="EMBL" id="AZHA01000004">
    <property type="protein sequence ID" value="OAA48856.1"/>
    <property type="molecule type" value="Genomic_DNA"/>
</dbReference>
<keyword evidence="4" id="KW-1185">Reference proteome</keyword>
<feature type="region of interest" description="Disordered" evidence="1">
    <location>
        <begin position="75"/>
        <end position="128"/>
    </location>
</feature>
<gene>
    <name evidence="3" type="ORF">BBO_01901</name>
</gene>
<name>A0A167IAJ2_9HYPO</name>
<keyword evidence="2" id="KW-0812">Transmembrane</keyword>
<accession>A0A167IAJ2</accession>
<sequence length="128" mass="13116">MYIPRGLSSADEPPRAAEAVGGGIVVAGLVDKRQFSDNPLQNTNTSIGVIVGVVLAVFLAGVFAFLWVYRDTVRCSGGRKRRRSSSSKSTKSSKSSKAASDHDGEAEPAPEAAAAAAADAPAAEEAPA</sequence>